<evidence type="ECO:0000313" key="9">
    <source>
        <dbReference type="Proteomes" id="UP000264330"/>
    </source>
</evidence>
<evidence type="ECO:0000256" key="3">
    <source>
        <dbReference type="ARBA" id="ARBA00012929"/>
    </source>
</evidence>
<dbReference type="NCBIfam" id="TIGR01214">
    <property type="entry name" value="rmlD"/>
    <property type="match status" value="1"/>
</dbReference>
<dbReference type="GO" id="GO:0019305">
    <property type="term" value="P:dTDP-rhamnose biosynthetic process"/>
    <property type="evidence" value="ECO:0007669"/>
    <property type="project" value="UniProtKB-UniPathway"/>
</dbReference>
<evidence type="ECO:0000313" key="8">
    <source>
        <dbReference type="EMBL" id="HCV82424.1"/>
    </source>
</evidence>
<dbReference type="Pfam" id="PF04321">
    <property type="entry name" value="RmlD_sub_bind"/>
    <property type="match status" value="1"/>
</dbReference>
<dbReference type="InterPro" id="IPR029903">
    <property type="entry name" value="RmlD-like-bd"/>
</dbReference>
<sequence>MAKILVTGGQGQLARCIDKLSKVYELDFSFKSSLELDITKFEALEQELNGQGYDYCINCAAYTQVDKAESNKEAANLINHLAVDLLARLCKKYKVTLIHISTDFVFSGENSLPYLEADKTNPLGVYGKSKLDGECRIQQNLAQFFIIRTSWLYSEFGNNFLKSMLQYGREREALSVVYDQVGTPTYAMDLAGLILKIIISESKSYGVYHYSNEGVASWYDFAFAIFKMANMDCDLNPIRSEEYPTAAKRPSFSVLDKSRVKKIFQIKIPHWQQSLSEAIRNSSVK</sequence>
<dbReference type="GO" id="GO:0008831">
    <property type="term" value="F:dTDP-4-dehydrorhamnose reductase activity"/>
    <property type="evidence" value="ECO:0007669"/>
    <property type="project" value="UniProtKB-EC"/>
</dbReference>
<dbReference type="Gene3D" id="3.90.25.10">
    <property type="entry name" value="UDP-galactose 4-epimerase, domain 1"/>
    <property type="match status" value="1"/>
</dbReference>
<keyword evidence="6" id="KW-0560">Oxidoreductase</keyword>
<evidence type="ECO:0000259" key="7">
    <source>
        <dbReference type="Pfam" id="PF04321"/>
    </source>
</evidence>
<dbReference type="GO" id="GO:0005829">
    <property type="term" value="C:cytosol"/>
    <property type="evidence" value="ECO:0007669"/>
    <property type="project" value="TreeGrafter"/>
</dbReference>
<dbReference type="EMBL" id="DPMF01000353">
    <property type="protein sequence ID" value="HCV82424.1"/>
    <property type="molecule type" value="Genomic_DNA"/>
</dbReference>
<comment type="function">
    <text evidence="6">Catalyzes the reduction of dTDP-6-deoxy-L-lyxo-4-hexulose to yield dTDP-L-rhamnose.</text>
</comment>
<dbReference type="UniPathway" id="UPA00124"/>
<protein>
    <recommendedName>
        <fullName evidence="4 6">dTDP-4-dehydrorhamnose reductase</fullName>
        <ecNumber evidence="3 6">1.1.1.133</ecNumber>
    </recommendedName>
</protein>
<organism evidence="8 9">
    <name type="scientific">Zunongwangia profunda</name>
    <dbReference type="NCBI Taxonomy" id="398743"/>
    <lineage>
        <taxon>Bacteria</taxon>
        <taxon>Pseudomonadati</taxon>
        <taxon>Bacteroidota</taxon>
        <taxon>Flavobacteriia</taxon>
        <taxon>Flavobacteriales</taxon>
        <taxon>Flavobacteriaceae</taxon>
        <taxon>Zunongwangia</taxon>
    </lineage>
</organism>
<evidence type="ECO:0000256" key="2">
    <source>
        <dbReference type="ARBA" id="ARBA00010944"/>
    </source>
</evidence>
<dbReference type="Proteomes" id="UP000264330">
    <property type="component" value="Unassembled WGS sequence"/>
</dbReference>
<dbReference type="InterPro" id="IPR036291">
    <property type="entry name" value="NAD(P)-bd_dom_sf"/>
</dbReference>
<dbReference type="Gene3D" id="3.40.50.720">
    <property type="entry name" value="NAD(P)-binding Rossmann-like Domain"/>
    <property type="match status" value="1"/>
</dbReference>
<dbReference type="CDD" id="cd05254">
    <property type="entry name" value="dTDP_HR_like_SDR_e"/>
    <property type="match status" value="1"/>
</dbReference>
<accession>A0A3D5J393</accession>
<evidence type="ECO:0000256" key="4">
    <source>
        <dbReference type="ARBA" id="ARBA00017099"/>
    </source>
</evidence>
<dbReference type="PANTHER" id="PTHR10491">
    <property type="entry name" value="DTDP-4-DEHYDRORHAMNOSE REDUCTASE"/>
    <property type="match status" value="1"/>
</dbReference>
<evidence type="ECO:0000256" key="5">
    <source>
        <dbReference type="ARBA" id="ARBA00048200"/>
    </source>
</evidence>
<evidence type="ECO:0000256" key="6">
    <source>
        <dbReference type="RuleBase" id="RU364082"/>
    </source>
</evidence>
<dbReference type="PANTHER" id="PTHR10491:SF4">
    <property type="entry name" value="METHIONINE ADENOSYLTRANSFERASE 2 SUBUNIT BETA"/>
    <property type="match status" value="1"/>
</dbReference>
<dbReference type="SUPFAM" id="SSF51735">
    <property type="entry name" value="NAD(P)-binding Rossmann-fold domains"/>
    <property type="match status" value="1"/>
</dbReference>
<feature type="domain" description="RmlD-like substrate binding" evidence="7">
    <location>
        <begin position="3"/>
        <end position="281"/>
    </location>
</feature>
<comment type="caution">
    <text evidence="8">The sequence shown here is derived from an EMBL/GenBank/DDBJ whole genome shotgun (WGS) entry which is preliminary data.</text>
</comment>
<reference evidence="8 9" key="1">
    <citation type="journal article" date="2018" name="Nat. Biotechnol.">
        <title>A standardized bacterial taxonomy based on genome phylogeny substantially revises the tree of life.</title>
        <authorList>
            <person name="Parks D.H."/>
            <person name="Chuvochina M."/>
            <person name="Waite D.W."/>
            <person name="Rinke C."/>
            <person name="Skarshewski A."/>
            <person name="Chaumeil P.A."/>
            <person name="Hugenholtz P."/>
        </authorList>
    </citation>
    <scope>NUCLEOTIDE SEQUENCE [LARGE SCALE GENOMIC DNA]</scope>
    <source>
        <strain evidence="8">UBA9359</strain>
    </source>
</reference>
<proteinExistence type="inferred from homology"/>
<dbReference type="AlphaFoldDB" id="A0A3D5J393"/>
<comment type="similarity">
    <text evidence="2 6">Belongs to the dTDP-4-dehydrorhamnose reductase family.</text>
</comment>
<gene>
    <name evidence="8" type="primary">rfbD</name>
    <name evidence="8" type="ORF">DGQ38_15385</name>
</gene>
<name>A0A3D5J393_9FLAO</name>
<evidence type="ECO:0000256" key="1">
    <source>
        <dbReference type="ARBA" id="ARBA00004781"/>
    </source>
</evidence>
<comment type="catalytic activity">
    <reaction evidence="5">
        <text>dTDP-beta-L-rhamnose + NADP(+) = dTDP-4-dehydro-beta-L-rhamnose + NADPH + H(+)</text>
        <dbReference type="Rhea" id="RHEA:21796"/>
        <dbReference type="ChEBI" id="CHEBI:15378"/>
        <dbReference type="ChEBI" id="CHEBI:57510"/>
        <dbReference type="ChEBI" id="CHEBI:57783"/>
        <dbReference type="ChEBI" id="CHEBI:58349"/>
        <dbReference type="ChEBI" id="CHEBI:62830"/>
        <dbReference type="EC" id="1.1.1.133"/>
    </reaction>
</comment>
<comment type="pathway">
    <text evidence="1 6">Carbohydrate biosynthesis; dTDP-L-rhamnose biosynthesis.</text>
</comment>
<dbReference type="InterPro" id="IPR005913">
    <property type="entry name" value="dTDP_dehydrorham_reduct"/>
</dbReference>
<dbReference type="RefSeq" id="WP_228250187.1">
    <property type="nucleotide sequence ID" value="NZ_CAJXAW010000033.1"/>
</dbReference>
<keyword evidence="6" id="KW-0521">NADP</keyword>
<dbReference type="EC" id="1.1.1.133" evidence="3 6"/>